<dbReference type="EC" id="2.7.7.33" evidence="2"/>
<dbReference type="InterPro" id="IPR046981">
    <property type="entry name" value="G1P_cyt_trans"/>
</dbReference>
<keyword evidence="2" id="KW-0548">Nucleotidyltransferase</keyword>
<gene>
    <name evidence="2" type="ORF">J2Z70_006590</name>
</gene>
<accession>A0ABS4P223</accession>
<reference evidence="2 3" key="1">
    <citation type="submission" date="2021-03" db="EMBL/GenBank/DDBJ databases">
        <title>Genomic Encyclopedia of Type Strains, Phase IV (KMG-IV): sequencing the most valuable type-strain genomes for metagenomic binning, comparative biology and taxonomic classification.</title>
        <authorList>
            <person name="Goeker M."/>
        </authorList>
    </citation>
    <scope>NUCLEOTIDE SEQUENCE [LARGE SCALE GENOMIC DNA]</scope>
    <source>
        <strain evidence="2 3">DSM 101953</strain>
    </source>
</reference>
<evidence type="ECO:0000313" key="3">
    <source>
        <dbReference type="Proteomes" id="UP000773462"/>
    </source>
</evidence>
<name>A0ABS4P223_9BACL</name>
<keyword evidence="2" id="KW-0808">Transferase</keyword>
<dbReference type="Proteomes" id="UP000773462">
    <property type="component" value="Unassembled WGS sequence"/>
</dbReference>
<keyword evidence="3" id="KW-1185">Reference proteome</keyword>
<dbReference type="EMBL" id="JAGGLV010000043">
    <property type="protein sequence ID" value="MBP2116360.1"/>
    <property type="molecule type" value="Genomic_DNA"/>
</dbReference>
<evidence type="ECO:0000259" key="1">
    <source>
        <dbReference type="Pfam" id="PF00483"/>
    </source>
</evidence>
<comment type="caution">
    <text evidence="2">The sequence shown here is derived from an EMBL/GenBank/DDBJ whole genome shotgun (WGS) entry which is preliminary data.</text>
</comment>
<dbReference type="NCBIfam" id="TIGR02623">
    <property type="entry name" value="G1P_cyt_trans"/>
    <property type="match status" value="1"/>
</dbReference>
<dbReference type="Pfam" id="PF00483">
    <property type="entry name" value="NTP_transferase"/>
    <property type="match status" value="1"/>
</dbReference>
<dbReference type="PANTHER" id="PTHR47183:SF1">
    <property type="entry name" value="GLUCOSE-1-PHOSPHATE CYTIDYLYLTRANSFERASE"/>
    <property type="match status" value="1"/>
</dbReference>
<evidence type="ECO:0000313" key="2">
    <source>
        <dbReference type="EMBL" id="MBP2116360.1"/>
    </source>
</evidence>
<sequence length="258" mass="29621">MKVVILAGGYGTRISEETDVKPKPMIEIGEKPLLVHIMEHYASYGFDDFVICLGYLGNVIKKYFADFYLQSSDVSFDFGNGNQMTRHNRQQRNWKVTLADTGREAMTGGRIRQVHKYTGNEPFMLTYGDGVADINIQHLLDFHRSHGKLATITAVQPSGRFGSLDIVEDSKVTGFVEKPKGDEGWVNGGFFVLQPEVFSLIEGDRTVWEQEPLRELAARDELRAYKHHGFWQPMDTLRDKRYLEELWREGGLPWMRKN</sequence>
<dbReference type="InterPro" id="IPR013446">
    <property type="entry name" value="G1P_cyt_trans-like"/>
</dbReference>
<protein>
    <submittedName>
        <fullName evidence="2">Glucose-1-phosphate cytidylyltransferase</fullName>
        <ecNumber evidence="2">2.7.7.33</ecNumber>
    </submittedName>
</protein>
<feature type="domain" description="Nucleotidyl transferase" evidence="1">
    <location>
        <begin position="2"/>
        <end position="204"/>
    </location>
</feature>
<dbReference type="InterPro" id="IPR005835">
    <property type="entry name" value="NTP_transferase_dom"/>
</dbReference>
<dbReference type="SUPFAM" id="SSF53448">
    <property type="entry name" value="Nucleotide-diphospho-sugar transferases"/>
    <property type="match status" value="1"/>
</dbReference>
<dbReference type="InterPro" id="IPR029044">
    <property type="entry name" value="Nucleotide-diphossugar_trans"/>
</dbReference>
<dbReference type="PANTHER" id="PTHR47183">
    <property type="entry name" value="GLUCOSE-1-PHOSPHATE CYTIDYLYLTRANSFERASE-RELATED"/>
    <property type="match status" value="1"/>
</dbReference>
<dbReference type="RefSeq" id="WP_209879888.1">
    <property type="nucleotide sequence ID" value="NZ_JAGGLV010000043.1"/>
</dbReference>
<dbReference type="CDD" id="cd02524">
    <property type="entry name" value="G1P_cytidylyltransferase"/>
    <property type="match status" value="1"/>
</dbReference>
<proteinExistence type="predicted"/>
<dbReference type="GO" id="GO:0047343">
    <property type="term" value="F:glucose-1-phosphate cytidylyltransferase activity"/>
    <property type="evidence" value="ECO:0007669"/>
    <property type="project" value="UniProtKB-EC"/>
</dbReference>
<dbReference type="Gene3D" id="3.90.550.10">
    <property type="entry name" value="Spore Coat Polysaccharide Biosynthesis Protein SpsA, Chain A"/>
    <property type="match status" value="1"/>
</dbReference>
<organism evidence="2 3">
    <name type="scientific">Paenibacillus silagei</name>
    <dbReference type="NCBI Taxonomy" id="1670801"/>
    <lineage>
        <taxon>Bacteria</taxon>
        <taxon>Bacillati</taxon>
        <taxon>Bacillota</taxon>
        <taxon>Bacilli</taxon>
        <taxon>Bacillales</taxon>
        <taxon>Paenibacillaceae</taxon>
        <taxon>Paenibacillus</taxon>
    </lineage>
</organism>